<reference evidence="3" key="1">
    <citation type="submission" date="2020-01" db="EMBL/GenBank/DDBJ databases">
        <authorList>
            <consortium name="DOE Joint Genome Institute"/>
            <person name="Haridas S."/>
            <person name="Albert R."/>
            <person name="Binder M."/>
            <person name="Bloem J."/>
            <person name="Labutti K."/>
            <person name="Salamov A."/>
            <person name="Andreopoulos B."/>
            <person name="Baker S.E."/>
            <person name="Barry K."/>
            <person name="Bills G."/>
            <person name="Bluhm B.H."/>
            <person name="Cannon C."/>
            <person name="Castanera R."/>
            <person name="Culley D.E."/>
            <person name="Daum C."/>
            <person name="Ezra D."/>
            <person name="Gonzalez J.B."/>
            <person name="Henrissat B."/>
            <person name="Kuo A."/>
            <person name="Liang C."/>
            <person name="Lipzen A."/>
            <person name="Lutzoni F."/>
            <person name="Magnuson J."/>
            <person name="Mondo S."/>
            <person name="Nolan M."/>
            <person name="Ohm R."/>
            <person name="Pangilinan J."/>
            <person name="Park H.-J."/>
            <person name="Ramirez L."/>
            <person name="Alfaro M."/>
            <person name="Sun H."/>
            <person name="Tritt A."/>
            <person name="Yoshinaga Y."/>
            <person name="Zwiers L.-H."/>
            <person name="Turgeon B.G."/>
            <person name="Goodwin S.B."/>
            <person name="Spatafora J.W."/>
            <person name="Crous P.W."/>
            <person name="Grigoriev I.V."/>
        </authorList>
    </citation>
    <scope>NUCLEOTIDE SEQUENCE</scope>
    <source>
        <strain evidence="3">CBS 342.82</strain>
    </source>
</reference>
<evidence type="ECO:0000313" key="2">
    <source>
        <dbReference type="Proteomes" id="UP000504637"/>
    </source>
</evidence>
<evidence type="ECO:0000313" key="3">
    <source>
        <dbReference type="RefSeq" id="XP_033463687.1"/>
    </source>
</evidence>
<keyword evidence="2" id="KW-1185">Reference proteome</keyword>
<dbReference type="OrthoDB" id="10007757at2759"/>
<dbReference type="AlphaFoldDB" id="A0A6J3MF63"/>
<evidence type="ECO:0000256" key="1">
    <source>
        <dbReference type="SAM" id="SignalP"/>
    </source>
</evidence>
<dbReference type="GeneID" id="54361877"/>
<dbReference type="Proteomes" id="UP000504637">
    <property type="component" value="Unplaced"/>
</dbReference>
<protein>
    <submittedName>
        <fullName evidence="3">Uncharacterized protein</fullName>
    </submittedName>
</protein>
<gene>
    <name evidence="3" type="ORF">K489DRAFT_377081</name>
</gene>
<reference evidence="3" key="3">
    <citation type="submission" date="2025-08" db="UniProtKB">
        <authorList>
            <consortium name="RefSeq"/>
        </authorList>
    </citation>
    <scope>IDENTIFICATION</scope>
    <source>
        <strain evidence="3">CBS 342.82</strain>
    </source>
</reference>
<keyword evidence="1" id="KW-0732">Signal</keyword>
<accession>A0A6J3MF63</accession>
<organism evidence="3">
    <name type="scientific">Dissoconium aciculare CBS 342.82</name>
    <dbReference type="NCBI Taxonomy" id="1314786"/>
    <lineage>
        <taxon>Eukaryota</taxon>
        <taxon>Fungi</taxon>
        <taxon>Dikarya</taxon>
        <taxon>Ascomycota</taxon>
        <taxon>Pezizomycotina</taxon>
        <taxon>Dothideomycetes</taxon>
        <taxon>Dothideomycetidae</taxon>
        <taxon>Mycosphaerellales</taxon>
        <taxon>Dissoconiaceae</taxon>
        <taxon>Dissoconium</taxon>
    </lineage>
</organism>
<name>A0A6J3MF63_9PEZI</name>
<dbReference type="RefSeq" id="XP_033463687.1">
    <property type="nucleotide sequence ID" value="XM_033604077.1"/>
</dbReference>
<reference evidence="3" key="2">
    <citation type="submission" date="2020-04" db="EMBL/GenBank/DDBJ databases">
        <authorList>
            <consortium name="NCBI Genome Project"/>
        </authorList>
    </citation>
    <scope>NUCLEOTIDE SEQUENCE</scope>
    <source>
        <strain evidence="3">CBS 342.82</strain>
    </source>
</reference>
<proteinExistence type="predicted"/>
<sequence length="518" mass="52367">MFPFCFALFASLPLVLAGAHAPLNLSGSVAATVSLSSSAETSPASYPSKQCVRDKCSRQVADGLRYGASAHSSDCAALFETVTVTPSAKTTTVTVTSAAAAITVTSSVSTSTVTDATASFTTTDTTIINTAVIASTDSTTTTTVIPTTVVVTATETVTAASTVSAAYGKRGEATTPVPQWACDCPDNSRLSSACACAGFSPQTVTASASMVTVTVTAAAATSTDFVVGQTVVGATVTVTLRTSAIETVTSTSITSTTSTVVAVPTVSSSTTTTATVGAIPTGGVIGYCADGTVVDGNSTPAQGPSAEVRPFRIEGKDSTLFEGFIRSGPQFITTPSGGTHLCDGTNNNANPAPIVTPTDMIADAGRLCNFGFDGTYSNTFQDFFITRIGDSDSNDGSNRFWGVLDNLQFTPAGGCETGAFPGSSILWAYDAFNAEAFLSVSPASVTLSPGQLTVFTVVDGATGNPRAGASIFDGMISNANGQVAYSVPAGTPSGTYRYKATQANTIRSNAVVITVVAP</sequence>
<feature type="chain" id="PRO_5026861446" evidence="1">
    <location>
        <begin position="18"/>
        <end position="518"/>
    </location>
</feature>
<feature type="signal peptide" evidence="1">
    <location>
        <begin position="1"/>
        <end position="17"/>
    </location>
</feature>